<comment type="similarity">
    <text evidence="1 2">Belongs to the small heat shock protein (HSP20) family.</text>
</comment>
<dbReference type="Gene3D" id="2.60.40.790">
    <property type="match status" value="1"/>
</dbReference>
<evidence type="ECO:0000256" key="3">
    <source>
        <dbReference type="SAM" id="MobiDB-lite"/>
    </source>
</evidence>
<dbReference type="SUPFAM" id="SSF49764">
    <property type="entry name" value="HSP20-like chaperones"/>
    <property type="match status" value="1"/>
</dbReference>
<protein>
    <submittedName>
        <fullName evidence="5">HSP20 family protein</fullName>
    </submittedName>
</protein>
<evidence type="ECO:0000256" key="1">
    <source>
        <dbReference type="PROSITE-ProRule" id="PRU00285"/>
    </source>
</evidence>
<dbReference type="Pfam" id="PF00011">
    <property type="entry name" value="HSP20"/>
    <property type="match status" value="1"/>
</dbReference>
<dbReference type="AlphaFoldDB" id="A0A839UAG5"/>
<dbReference type="InterPro" id="IPR008978">
    <property type="entry name" value="HSP20-like_chaperone"/>
</dbReference>
<dbReference type="PROSITE" id="PS01031">
    <property type="entry name" value="SHSP"/>
    <property type="match status" value="1"/>
</dbReference>
<evidence type="ECO:0000256" key="2">
    <source>
        <dbReference type="RuleBase" id="RU003616"/>
    </source>
</evidence>
<dbReference type="Proteomes" id="UP000554520">
    <property type="component" value="Unassembled WGS sequence"/>
</dbReference>
<feature type="domain" description="SHSP" evidence="4">
    <location>
        <begin position="62"/>
        <end position="176"/>
    </location>
</feature>
<reference evidence="5 6" key="1">
    <citation type="submission" date="2020-08" db="EMBL/GenBank/DDBJ databases">
        <title>Genomic Encyclopedia of Type Strains, Phase III (KMG-III): the genomes of soil and plant-associated and newly described type strains.</title>
        <authorList>
            <person name="Whitman W."/>
        </authorList>
    </citation>
    <scope>NUCLEOTIDE SEQUENCE [LARGE SCALE GENOMIC DNA]</scope>
    <source>
        <strain evidence="5 6">CECT 7015</strain>
    </source>
</reference>
<name>A0A839UAG5_9HYPH</name>
<evidence type="ECO:0000313" key="6">
    <source>
        <dbReference type="Proteomes" id="UP000554520"/>
    </source>
</evidence>
<dbReference type="PANTHER" id="PTHR11527">
    <property type="entry name" value="HEAT-SHOCK PROTEIN 20 FAMILY MEMBER"/>
    <property type="match status" value="1"/>
</dbReference>
<sequence>MTDTTTKLPIKSDKKTSVTSSSPRSTFENLRHEIDRIFDDFSPSAWRLPFGRSIFGFEVPHPAAWQIAPATDMVEKDKEYEISAELPGMDEKNIEIKLSNHTLSIKGEKSEEKEEREKDYYLSERRYGSFHRVFQLPEGVDADKIEASFSKGVLKLKLPKTAQAQKTNKKIAIKAA</sequence>
<dbReference type="InterPro" id="IPR002068">
    <property type="entry name" value="A-crystallin/Hsp20_dom"/>
</dbReference>
<dbReference type="InterPro" id="IPR031107">
    <property type="entry name" value="Small_HSP"/>
</dbReference>
<dbReference type="RefSeq" id="WP_183662700.1">
    <property type="nucleotide sequence ID" value="NZ_JACHXN010000009.1"/>
</dbReference>
<dbReference type="EMBL" id="JACHXN010000009">
    <property type="protein sequence ID" value="MBB3146873.1"/>
    <property type="molecule type" value="Genomic_DNA"/>
</dbReference>
<dbReference type="CDD" id="cd06464">
    <property type="entry name" value="ACD_sHsps-like"/>
    <property type="match status" value="1"/>
</dbReference>
<proteinExistence type="inferred from homology"/>
<evidence type="ECO:0000313" key="5">
    <source>
        <dbReference type="EMBL" id="MBB3146873.1"/>
    </source>
</evidence>
<comment type="caution">
    <text evidence="5">The sequence shown here is derived from an EMBL/GenBank/DDBJ whole genome shotgun (WGS) entry which is preliminary data.</text>
</comment>
<feature type="region of interest" description="Disordered" evidence="3">
    <location>
        <begin position="1"/>
        <end position="26"/>
    </location>
</feature>
<gene>
    <name evidence="5" type="ORF">FHS21_003289</name>
</gene>
<accession>A0A839UAG5</accession>
<keyword evidence="6" id="KW-1185">Reference proteome</keyword>
<evidence type="ECO:0000259" key="4">
    <source>
        <dbReference type="PROSITE" id="PS01031"/>
    </source>
</evidence>
<organism evidence="5 6">
    <name type="scientific">Phyllobacterium trifolii</name>
    <dbReference type="NCBI Taxonomy" id="300193"/>
    <lineage>
        <taxon>Bacteria</taxon>
        <taxon>Pseudomonadati</taxon>
        <taxon>Pseudomonadota</taxon>
        <taxon>Alphaproteobacteria</taxon>
        <taxon>Hyphomicrobiales</taxon>
        <taxon>Phyllobacteriaceae</taxon>
        <taxon>Phyllobacterium</taxon>
    </lineage>
</organism>